<dbReference type="Pfam" id="PF14864">
    <property type="entry name" value="Alkyl_sulf_C"/>
    <property type="match status" value="1"/>
</dbReference>
<evidence type="ECO:0000256" key="3">
    <source>
        <dbReference type="ARBA" id="ARBA00023163"/>
    </source>
</evidence>
<dbReference type="InterPro" id="IPR002577">
    <property type="entry name" value="HTH_HxlR"/>
</dbReference>
<dbReference type="RefSeq" id="WP_161100762.1">
    <property type="nucleotide sequence ID" value="NZ_JBHLYI010000009.1"/>
</dbReference>
<evidence type="ECO:0000259" key="4">
    <source>
        <dbReference type="PROSITE" id="PS51118"/>
    </source>
</evidence>
<dbReference type="SUPFAM" id="SSF46785">
    <property type="entry name" value="Winged helix' DNA-binding domain"/>
    <property type="match status" value="1"/>
</dbReference>
<feature type="domain" description="HTH hxlR-type" evidence="4">
    <location>
        <begin position="10"/>
        <end position="106"/>
    </location>
</feature>
<keyword evidence="1" id="KW-0805">Transcription regulation</keyword>
<dbReference type="Gene3D" id="3.30.1050.10">
    <property type="entry name" value="SCP2 sterol-binding domain"/>
    <property type="match status" value="1"/>
</dbReference>
<reference evidence="5 6" key="1">
    <citation type="submission" date="2019-12" db="EMBL/GenBank/DDBJ databases">
        <title>Nocardia macrotermitis sp. nov. and Nocardia aurantia sp. nov., isolated from the gut of the fungus growing-termite Macrotermes natalensis.</title>
        <authorList>
            <person name="Christine B."/>
            <person name="Rene B."/>
        </authorList>
    </citation>
    <scope>NUCLEOTIDE SEQUENCE [LARGE SCALE GENOMIC DNA]</scope>
    <source>
        <strain evidence="5 6">DSM 102126</strain>
    </source>
</reference>
<dbReference type="InterPro" id="IPR036388">
    <property type="entry name" value="WH-like_DNA-bd_sf"/>
</dbReference>
<dbReference type="OrthoDB" id="9792527at2"/>
<evidence type="ECO:0000256" key="1">
    <source>
        <dbReference type="ARBA" id="ARBA00023015"/>
    </source>
</evidence>
<dbReference type="PROSITE" id="PS51118">
    <property type="entry name" value="HTH_HXLR"/>
    <property type="match status" value="1"/>
</dbReference>
<keyword evidence="3" id="KW-0804">Transcription</keyword>
<gene>
    <name evidence="5" type="ORF">GQ466_00205</name>
</gene>
<dbReference type="InterPro" id="IPR036527">
    <property type="entry name" value="SCP2_sterol-bd_dom_sf"/>
</dbReference>
<sequence length="216" mass="22700">MEPRSYGQYCPAARALDLVGERWTLLLVRELLTGPKRFGDLQAALRGLGTGLLSARLKHLGRAGIVERTVLPPRVPAYALTGAGRELEPVVLALADWGLRRAMDGRRAGETARAAWAALALRACFDPDAAAGDRAVYEFRTGDEIVHARVQGGAVTVADGPAADPDATLTTSAGVLADLAAGGLTLRRALSTGRVTASGDEAALELLARLFGPPRR</sequence>
<dbReference type="InterPro" id="IPR036390">
    <property type="entry name" value="WH_DNA-bd_sf"/>
</dbReference>
<dbReference type="Proteomes" id="UP000431901">
    <property type="component" value="Unassembled WGS sequence"/>
</dbReference>
<accession>A0A6I4W6X8</accession>
<dbReference type="GO" id="GO:0003677">
    <property type="term" value="F:DNA binding"/>
    <property type="evidence" value="ECO:0007669"/>
    <property type="project" value="UniProtKB-KW"/>
</dbReference>
<dbReference type="PANTHER" id="PTHR33204:SF18">
    <property type="entry name" value="TRANSCRIPTIONAL REGULATORY PROTEIN"/>
    <property type="match status" value="1"/>
</dbReference>
<dbReference type="SUPFAM" id="SSF55718">
    <property type="entry name" value="SCP-like"/>
    <property type="match status" value="1"/>
</dbReference>
<dbReference type="Pfam" id="PF01638">
    <property type="entry name" value="HxlR"/>
    <property type="match status" value="1"/>
</dbReference>
<comment type="caution">
    <text evidence="5">The sequence shown here is derived from an EMBL/GenBank/DDBJ whole genome shotgun (WGS) entry which is preliminary data.</text>
</comment>
<evidence type="ECO:0000313" key="6">
    <source>
        <dbReference type="Proteomes" id="UP000431901"/>
    </source>
</evidence>
<dbReference type="InterPro" id="IPR029229">
    <property type="entry name" value="Alkyl_sulf_C"/>
</dbReference>
<dbReference type="Gene3D" id="1.10.10.10">
    <property type="entry name" value="Winged helix-like DNA-binding domain superfamily/Winged helix DNA-binding domain"/>
    <property type="match status" value="1"/>
</dbReference>
<dbReference type="AlphaFoldDB" id="A0A6I4W6X8"/>
<keyword evidence="6" id="KW-1185">Reference proteome</keyword>
<evidence type="ECO:0000256" key="2">
    <source>
        <dbReference type="ARBA" id="ARBA00023125"/>
    </source>
</evidence>
<dbReference type="EMBL" id="WUTW01000001">
    <property type="protein sequence ID" value="MXQ62452.1"/>
    <property type="molecule type" value="Genomic_DNA"/>
</dbReference>
<evidence type="ECO:0000313" key="5">
    <source>
        <dbReference type="EMBL" id="MXQ62452.1"/>
    </source>
</evidence>
<name>A0A6I4W6X8_9ACTN</name>
<keyword evidence="2" id="KW-0238">DNA-binding</keyword>
<dbReference type="PANTHER" id="PTHR33204">
    <property type="entry name" value="TRANSCRIPTIONAL REGULATOR, MARR FAMILY"/>
    <property type="match status" value="1"/>
</dbReference>
<protein>
    <submittedName>
        <fullName evidence="5">Transcriptional regulator</fullName>
    </submittedName>
</protein>
<organism evidence="5 6">
    <name type="scientific">Actinomadura rayongensis</name>
    <dbReference type="NCBI Taxonomy" id="1429076"/>
    <lineage>
        <taxon>Bacteria</taxon>
        <taxon>Bacillati</taxon>
        <taxon>Actinomycetota</taxon>
        <taxon>Actinomycetes</taxon>
        <taxon>Streptosporangiales</taxon>
        <taxon>Thermomonosporaceae</taxon>
        <taxon>Actinomadura</taxon>
    </lineage>
</organism>
<proteinExistence type="predicted"/>